<dbReference type="GO" id="GO:0003677">
    <property type="term" value="F:DNA binding"/>
    <property type="evidence" value="ECO:0007669"/>
    <property type="project" value="InterPro"/>
</dbReference>
<comment type="similarity">
    <text evidence="3">Belongs to the N(4)/N(6)-methyltransferase family.</text>
</comment>
<keyword evidence="1 5" id="KW-0489">Methyltransferase</keyword>
<comment type="caution">
    <text evidence="5">The sequence shown here is derived from an EMBL/GenBank/DDBJ whole genome shotgun (WGS) entry which is preliminary data.</text>
</comment>
<evidence type="ECO:0000256" key="1">
    <source>
        <dbReference type="ARBA" id="ARBA00022603"/>
    </source>
</evidence>
<dbReference type="EMBL" id="PCRF01000158">
    <property type="protein sequence ID" value="PIP16277.1"/>
    <property type="molecule type" value="Genomic_DNA"/>
</dbReference>
<dbReference type="Pfam" id="PF01555">
    <property type="entry name" value="N6_N4_Mtase"/>
    <property type="match status" value="1"/>
</dbReference>
<dbReference type="GO" id="GO:0008170">
    <property type="term" value="F:N-methyltransferase activity"/>
    <property type="evidence" value="ECO:0007669"/>
    <property type="project" value="InterPro"/>
</dbReference>
<evidence type="ECO:0000259" key="4">
    <source>
        <dbReference type="Pfam" id="PF01555"/>
    </source>
</evidence>
<accession>A0A2G9YAM7</accession>
<dbReference type="SUPFAM" id="SSF53335">
    <property type="entry name" value="S-adenosyl-L-methionine-dependent methyltransferases"/>
    <property type="match status" value="1"/>
</dbReference>
<dbReference type="AlphaFoldDB" id="A0A2G9YAM7"/>
<dbReference type="Gene3D" id="3.40.50.150">
    <property type="entry name" value="Vaccinia Virus protein VP39"/>
    <property type="match status" value="1"/>
</dbReference>
<evidence type="ECO:0000256" key="3">
    <source>
        <dbReference type="RuleBase" id="RU362026"/>
    </source>
</evidence>
<dbReference type="EC" id="2.1.1.-" evidence="3"/>
<keyword evidence="2 5" id="KW-0808">Transferase</keyword>
<protein>
    <recommendedName>
        <fullName evidence="3">Methyltransferase</fullName>
        <ecNumber evidence="3">2.1.1.-</ecNumber>
    </recommendedName>
</protein>
<dbReference type="InterPro" id="IPR029063">
    <property type="entry name" value="SAM-dependent_MTases_sf"/>
</dbReference>
<feature type="domain" description="DNA methylase N-4/N-6" evidence="4">
    <location>
        <begin position="27"/>
        <end position="242"/>
    </location>
</feature>
<proteinExistence type="inferred from homology"/>
<dbReference type="PRINTS" id="PR00508">
    <property type="entry name" value="S21N4MTFRASE"/>
</dbReference>
<name>A0A2G9YAM7_9BACT</name>
<dbReference type="Proteomes" id="UP000230392">
    <property type="component" value="Unassembled WGS sequence"/>
</dbReference>
<evidence type="ECO:0000313" key="6">
    <source>
        <dbReference type="Proteomes" id="UP000230392"/>
    </source>
</evidence>
<dbReference type="GO" id="GO:0032259">
    <property type="term" value="P:methylation"/>
    <property type="evidence" value="ECO:0007669"/>
    <property type="project" value="UniProtKB-KW"/>
</dbReference>
<gene>
    <name evidence="5" type="ORF">COX46_03240</name>
</gene>
<sequence length="285" mass="33653">MDIDKYINKVFQKDIMEVLKELPAQSVDMVYGDPDYNVGIKYGDKSYTKTFKEYIEWYIELAKESLRVLKDTGNMFLINYPKQNAYLRVKYLDAACYKVSDYVWTYNTNVGHSPKRFTTAHRSILHCRKSKDNKFYKENVAVPYKNPTDKRILHNLANGSKGRMPYDWLYFDLVKNVSKEKTFHACQIPQQLSEMLIKSCTMPGDIVLVLFGGSGSELEICKVLKRQYISAEIDEKYHKMIVDRLNKGKIEEKYRLNVKKYEIENIQPQLALLEKQKEYLDRNRR</sequence>
<dbReference type="InterPro" id="IPR002941">
    <property type="entry name" value="DNA_methylase_N4/N6"/>
</dbReference>
<evidence type="ECO:0000313" key="5">
    <source>
        <dbReference type="EMBL" id="PIP16277.1"/>
    </source>
</evidence>
<organism evidence="5 6">
    <name type="scientific">bacterium (Candidatus Ratteibacteria) CG23_combo_of_CG06-09_8_20_14_all_48_7</name>
    <dbReference type="NCBI Taxonomy" id="2014292"/>
    <lineage>
        <taxon>Bacteria</taxon>
        <taxon>Candidatus Ratteibacteria</taxon>
    </lineage>
</organism>
<reference evidence="5 6" key="1">
    <citation type="submission" date="2017-09" db="EMBL/GenBank/DDBJ databases">
        <title>Depth-based differentiation of microbial function through sediment-hosted aquifers and enrichment of novel symbionts in the deep terrestrial subsurface.</title>
        <authorList>
            <person name="Probst A.J."/>
            <person name="Ladd B."/>
            <person name="Jarett J.K."/>
            <person name="Geller-Mcgrath D.E."/>
            <person name="Sieber C.M."/>
            <person name="Emerson J.B."/>
            <person name="Anantharaman K."/>
            <person name="Thomas B.C."/>
            <person name="Malmstrom R."/>
            <person name="Stieglmeier M."/>
            <person name="Klingl A."/>
            <person name="Woyke T."/>
            <person name="Ryan C.M."/>
            <person name="Banfield J.F."/>
        </authorList>
    </citation>
    <scope>NUCLEOTIDE SEQUENCE [LARGE SCALE GENOMIC DNA]</scope>
    <source>
        <strain evidence="5">CG23_combo_of_CG06-09_8_20_14_all_48_7</strain>
    </source>
</reference>
<evidence type="ECO:0000256" key="2">
    <source>
        <dbReference type="ARBA" id="ARBA00022679"/>
    </source>
</evidence>
<dbReference type="InterPro" id="IPR001091">
    <property type="entry name" value="RM_Methyltransferase"/>
</dbReference>